<dbReference type="InterPro" id="IPR036465">
    <property type="entry name" value="vWFA_dom_sf"/>
</dbReference>
<evidence type="ECO:0000259" key="2">
    <source>
        <dbReference type="PROSITE" id="PS50234"/>
    </source>
</evidence>
<evidence type="ECO:0000313" key="3">
    <source>
        <dbReference type="EMBL" id="PAV66847.1"/>
    </source>
</evidence>
<sequence length="1186" mass="133981">MFALFCPTPLGNITHCFVFPSLPSLSFPTQCIPKLSRFLSPFLPFLLLIESAFERKQDELNESKLVSAAEASAQLYRPSEYSAFDRIVQEDDEVCTRYMQLMNEVDVHGNRSNRADINTGIHINIESYQCDTRVIRDFDWTGAPVVEKAMQENAKLDPTMSYQYIGTYSGLTRMYPYRPWIIEPAQITTDLFDPVFRPWFVSTESKPKDVVFLVDFSGSVKGPTMHLIKLSIMYILSTLSPDDFIFGVYFNSVFKPILECNNRSFIPATTSNKKIFFDRLSQIEEKDQAHFAPSLRFSLDILRDNIDSNFTLFADSRSGGHKLILLFTDGLDEWPTGIIEEEVRTRGNDLIRIFGYSVGYDTGVLPKLKQMACNTHASSATVDSIVDVKPQSRSYLSLLSAVQGRSIRNVKVNDRNATWSNLYMDAQGMGPTITISMPVLASKSDEIWQEQTIAGIAAIDMSIAEVIKKLPESDQMYGFIVDNNALLMYHPQLILPKTEVHCIRRSACYDAFQLRAKAGAGLRVQYGYSDERVFRLIGLIDSIPTIDIFEVEGNSTGVRSLWRKILDETCGDEVISDGDREFYCSPLKNSPFSVVIVNYATRQTLVDSGQEAAVFRPDNPSSLVFYYFSKRDYCNFALDELSSDHRFAGLQSLGEGCEHISYYRLMANAIRPWAESWPTSSHKKANISCAYVPLPEGFNRTYFVNSFVYTRAQVSAHFPGCTVKKMKQIGIKFDASRLTKDDPDALQFSNRNDGILAYKAIKDKYGNRLAVVGTHWTADYVNDMFAEWIRVNDDWDYCRKKQCLLVTRSGFVLAASKRTSKLDFLPNFDPQLFETLNRANVVSINKSLDAQAECPARKVAPWTSPAPGKNHWLKNVITAVVQLIKPSFWIELYLLLSAYIAAQPQMAGGICTFQKITPFERCFLEMTEIRMTLDIKKQIQLVDIAECTRFAKVYPVDGTTLTLVLVDRPCSNYRSKQKYHVEPRKLENCEVARSLPRRPPASLGHWESIEASSKREVFRMNSMKKGACLTETQTQRNGLEDTTRTDRGVGATAERGTSERGGKGHPADGVTVTSSSSSLSSCSPGGDLSTGFLPALALLCLLLLPVPDRNRPLASLSRGVRGVERVDLLRLAERELTKRLLREAMRSLCLRVEVDAFLPASLSLLLDERERLRYVLRRNVERPEWE</sequence>
<feature type="domain" description="VWFA" evidence="2">
    <location>
        <begin position="209"/>
        <end position="402"/>
    </location>
</feature>
<evidence type="ECO:0000313" key="4">
    <source>
        <dbReference type="Proteomes" id="UP000218231"/>
    </source>
</evidence>
<protein>
    <recommendedName>
        <fullName evidence="2">VWFA domain-containing protein</fullName>
    </recommendedName>
</protein>
<organism evidence="3 4">
    <name type="scientific">Diploscapter pachys</name>
    <dbReference type="NCBI Taxonomy" id="2018661"/>
    <lineage>
        <taxon>Eukaryota</taxon>
        <taxon>Metazoa</taxon>
        <taxon>Ecdysozoa</taxon>
        <taxon>Nematoda</taxon>
        <taxon>Chromadorea</taxon>
        <taxon>Rhabditida</taxon>
        <taxon>Rhabditina</taxon>
        <taxon>Rhabditomorpha</taxon>
        <taxon>Rhabditoidea</taxon>
        <taxon>Rhabditidae</taxon>
        <taxon>Diploscapter</taxon>
    </lineage>
</organism>
<feature type="compositionally biased region" description="Basic and acidic residues" evidence="1">
    <location>
        <begin position="1038"/>
        <end position="1047"/>
    </location>
</feature>
<reference evidence="3 4" key="1">
    <citation type="journal article" date="2017" name="Curr. Biol.">
        <title>Genome architecture and evolution of a unichromosomal asexual nematode.</title>
        <authorList>
            <person name="Fradin H."/>
            <person name="Zegar C."/>
            <person name="Gutwein M."/>
            <person name="Lucas J."/>
            <person name="Kovtun M."/>
            <person name="Corcoran D."/>
            <person name="Baugh L.R."/>
            <person name="Kiontke K."/>
            <person name="Gunsalus K."/>
            <person name="Fitch D.H."/>
            <person name="Piano F."/>
        </authorList>
    </citation>
    <scope>NUCLEOTIDE SEQUENCE [LARGE SCALE GENOMIC DNA]</scope>
    <source>
        <strain evidence="3">PF1309</strain>
    </source>
</reference>
<dbReference type="PANTHER" id="PTHR10166">
    <property type="entry name" value="VOLTAGE-DEPENDENT CALCIUM CHANNEL SUBUNIT ALPHA-2/DELTA-RELATED"/>
    <property type="match status" value="1"/>
</dbReference>
<dbReference type="GO" id="GO:0005245">
    <property type="term" value="F:voltage-gated calcium channel activity"/>
    <property type="evidence" value="ECO:0007669"/>
    <property type="project" value="TreeGrafter"/>
</dbReference>
<accession>A0A2A2JYP6</accession>
<evidence type="ECO:0000256" key="1">
    <source>
        <dbReference type="SAM" id="MobiDB-lite"/>
    </source>
</evidence>
<dbReference type="OrthoDB" id="10054666at2759"/>
<dbReference type="SMART" id="SM00327">
    <property type="entry name" value="VWA"/>
    <property type="match status" value="1"/>
</dbReference>
<dbReference type="InterPro" id="IPR051173">
    <property type="entry name" value="Ca_channel_alpha-2/delta"/>
</dbReference>
<dbReference type="PROSITE" id="PS50234">
    <property type="entry name" value="VWFA"/>
    <property type="match status" value="1"/>
</dbReference>
<proteinExistence type="predicted"/>
<gene>
    <name evidence="3" type="ORF">WR25_00356</name>
</gene>
<comment type="caution">
    <text evidence="3">The sequence shown here is derived from an EMBL/GenBank/DDBJ whole genome shotgun (WGS) entry which is preliminary data.</text>
</comment>
<dbReference type="Gene3D" id="3.40.50.410">
    <property type="entry name" value="von Willebrand factor, type A domain"/>
    <property type="match status" value="1"/>
</dbReference>
<dbReference type="SUPFAM" id="SSF53300">
    <property type="entry name" value="vWA-like"/>
    <property type="match status" value="1"/>
</dbReference>
<dbReference type="PANTHER" id="PTHR10166:SF65">
    <property type="entry name" value="VWFA DOMAIN-CONTAINING PROTEIN"/>
    <property type="match status" value="1"/>
</dbReference>
<dbReference type="GO" id="GO:0005891">
    <property type="term" value="C:voltage-gated calcium channel complex"/>
    <property type="evidence" value="ECO:0007669"/>
    <property type="project" value="TreeGrafter"/>
</dbReference>
<dbReference type="AlphaFoldDB" id="A0A2A2JYP6"/>
<name>A0A2A2JYP6_9BILA</name>
<dbReference type="InterPro" id="IPR002035">
    <property type="entry name" value="VWF_A"/>
</dbReference>
<dbReference type="EMBL" id="LIAE01010027">
    <property type="protein sequence ID" value="PAV66847.1"/>
    <property type="molecule type" value="Genomic_DNA"/>
</dbReference>
<feature type="compositionally biased region" description="Basic and acidic residues" evidence="1">
    <location>
        <begin position="1056"/>
        <end position="1066"/>
    </location>
</feature>
<keyword evidence="4" id="KW-1185">Reference proteome</keyword>
<dbReference type="Proteomes" id="UP000218231">
    <property type="component" value="Unassembled WGS sequence"/>
</dbReference>
<feature type="region of interest" description="Disordered" evidence="1">
    <location>
        <begin position="1031"/>
        <end position="1076"/>
    </location>
</feature>
<dbReference type="STRING" id="2018661.A0A2A2JYP6"/>